<dbReference type="GO" id="GO:0003677">
    <property type="term" value="F:DNA binding"/>
    <property type="evidence" value="ECO:0007669"/>
    <property type="project" value="InterPro"/>
</dbReference>
<dbReference type="PANTHER" id="PTHR33258">
    <property type="entry name" value="TRANSPOSASE INSL FOR INSERTION SEQUENCE ELEMENT IS186A-RELATED"/>
    <property type="match status" value="1"/>
</dbReference>
<gene>
    <name evidence="3" type="ORF">MNBD_GAMMA07-1257</name>
</gene>
<dbReference type="GO" id="GO:0004803">
    <property type="term" value="F:transposase activity"/>
    <property type="evidence" value="ECO:0007669"/>
    <property type="project" value="InterPro"/>
</dbReference>
<reference evidence="3" key="1">
    <citation type="submission" date="2018-06" db="EMBL/GenBank/DDBJ databases">
        <authorList>
            <person name="Zhirakovskaya E."/>
        </authorList>
    </citation>
    <scope>NUCLEOTIDE SEQUENCE</scope>
</reference>
<organism evidence="3">
    <name type="scientific">hydrothermal vent metagenome</name>
    <dbReference type="NCBI Taxonomy" id="652676"/>
    <lineage>
        <taxon>unclassified sequences</taxon>
        <taxon>metagenomes</taxon>
        <taxon>ecological metagenomes</taxon>
    </lineage>
</organism>
<name>A0A3B0WYM4_9ZZZZ</name>
<evidence type="ECO:0000256" key="1">
    <source>
        <dbReference type="SAM" id="MobiDB-lite"/>
    </source>
</evidence>
<dbReference type="PANTHER" id="PTHR33258:SF1">
    <property type="entry name" value="TRANSPOSASE INSL FOR INSERTION SEQUENCE ELEMENT IS186A-RELATED"/>
    <property type="match status" value="1"/>
</dbReference>
<sequence length="143" mass="16491">YISTLLDANIYSKKDLANLYKERWKIELDFRTLKTDLKMDMLRCKSPSMIEKEIAVRFMAYNLIRGSMAESANKQGKIARQISFKATVQLLSIAQIKLSNVTKSIMKKAYDVLLKTIATTLSGKKNERRNPEQLSGDRKHILY</sequence>
<evidence type="ECO:0000259" key="2">
    <source>
        <dbReference type="Pfam" id="PF01609"/>
    </source>
</evidence>
<accession>A0A3B0WYM4</accession>
<feature type="domain" description="Transposase IS4-like" evidence="2">
    <location>
        <begin position="5"/>
        <end position="63"/>
    </location>
</feature>
<dbReference type="GO" id="GO:0006313">
    <property type="term" value="P:DNA transposition"/>
    <property type="evidence" value="ECO:0007669"/>
    <property type="project" value="InterPro"/>
</dbReference>
<feature type="non-terminal residue" evidence="3">
    <location>
        <position position="1"/>
    </location>
</feature>
<dbReference type="AlphaFoldDB" id="A0A3B0WYM4"/>
<dbReference type="Pfam" id="PF01609">
    <property type="entry name" value="DDE_Tnp_1"/>
    <property type="match status" value="1"/>
</dbReference>
<evidence type="ECO:0000313" key="3">
    <source>
        <dbReference type="EMBL" id="VAW55767.1"/>
    </source>
</evidence>
<dbReference type="EMBL" id="UOFF01000111">
    <property type="protein sequence ID" value="VAW55767.1"/>
    <property type="molecule type" value="Genomic_DNA"/>
</dbReference>
<dbReference type="InterPro" id="IPR012337">
    <property type="entry name" value="RNaseH-like_sf"/>
</dbReference>
<dbReference type="SUPFAM" id="SSF53098">
    <property type="entry name" value="Ribonuclease H-like"/>
    <property type="match status" value="1"/>
</dbReference>
<protein>
    <recommendedName>
        <fullName evidence="2">Transposase IS4-like domain-containing protein</fullName>
    </recommendedName>
</protein>
<dbReference type="InterPro" id="IPR002559">
    <property type="entry name" value="Transposase_11"/>
</dbReference>
<proteinExistence type="predicted"/>
<feature type="region of interest" description="Disordered" evidence="1">
    <location>
        <begin position="124"/>
        <end position="143"/>
    </location>
</feature>